<evidence type="ECO:0000313" key="1">
    <source>
        <dbReference type="EMBL" id="MDM4017770.1"/>
    </source>
</evidence>
<comment type="caution">
    <text evidence="1">The sequence shown here is derived from an EMBL/GenBank/DDBJ whole genome shotgun (WGS) entry which is preliminary data.</text>
</comment>
<dbReference type="RefSeq" id="WP_289165309.1">
    <property type="nucleotide sequence ID" value="NZ_JASZZN010000016.1"/>
</dbReference>
<proteinExistence type="predicted"/>
<keyword evidence="2" id="KW-1185">Reference proteome</keyword>
<evidence type="ECO:0000313" key="2">
    <source>
        <dbReference type="Proteomes" id="UP001239462"/>
    </source>
</evidence>
<name>A0ABT7PMR9_9BACT</name>
<dbReference type="Proteomes" id="UP001239462">
    <property type="component" value="Unassembled WGS sequence"/>
</dbReference>
<protein>
    <recommendedName>
        <fullName evidence="3">Transcriptional regulator</fullName>
    </recommendedName>
</protein>
<reference evidence="1 2" key="1">
    <citation type="submission" date="2023-06" db="EMBL/GenBank/DDBJ databases">
        <title>Roseiconus lacunae JC819 isolated from Gulf of Mannar region, Tamil Nadu.</title>
        <authorList>
            <person name="Pk S."/>
            <person name="Ch S."/>
            <person name="Ch V.R."/>
        </authorList>
    </citation>
    <scope>NUCLEOTIDE SEQUENCE [LARGE SCALE GENOMIC DNA]</scope>
    <source>
        <strain evidence="1 2">JC819</strain>
    </source>
</reference>
<organism evidence="1 2">
    <name type="scientific">Roseiconus lacunae</name>
    <dbReference type="NCBI Taxonomy" id="2605694"/>
    <lineage>
        <taxon>Bacteria</taxon>
        <taxon>Pseudomonadati</taxon>
        <taxon>Planctomycetota</taxon>
        <taxon>Planctomycetia</taxon>
        <taxon>Pirellulales</taxon>
        <taxon>Pirellulaceae</taxon>
        <taxon>Roseiconus</taxon>
    </lineage>
</organism>
<sequence>MTESPRDEDEPMPLAALARLLPGKPAYTTVRRWASDGRTSQSGKLVRLETVRLTNGLGSSIAKYKAFLAALQE</sequence>
<accession>A0ABT7PMR9</accession>
<gene>
    <name evidence="1" type="ORF">QTN89_20145</name>
</gene>
<dbReference type="EMBL" id="JASZZN010000016">
    <property type="protein sequence ID" value="MDM4017770.1"/>
    <property type="molecule type" value="Genomic_DNA"/>
</dbReference>
<evidence type="ECO:0008006" key="3">
    <source>
        <dbReference type="Google" id="ProtNLM"/>
    </source>
</evidence>